<evidence type="ECO:0000313" key="10">
    <source>
        <dbReference type="EMBL" id="MBP3955599.1"/>
    </source>
</evidence>
<evidence type="ECO:0000256" key="4">
    <source>
        <dbReference type="ARBA" id="ARBA00022679"/>
    </source>
</evidence>
<keyword evidence="3" id="KW-0597">Phosphoprotein</keyword>
<dbReference type="InterPro" id="IPR036097">
    <property type="entry name" value="HisK_dim/P_sf"/>
</dbReference>
<dbReference type="InterPro" id="IPR036890">
    <property type="entry name" value="HATPase_C_sf"/>
</dbReference>
<evidence type="ECO:0000259" key="8">
    <source>
        <dbReference type="PROSITE" id="PS50112"/>
    </source>
</evidence>
<dbReference type="Gene3D" id="3.30.450.20">
    <property type="entry name" value="PAS domain"/>
    <property type="match status" value="5"/>
</dbReference>
<dbReference type="SUPFAM" id="SSF55874">
    <property type="entry name" value="ATPase domain of HSP90 chaperone/DNA topoisomerase II/histidine kinase"/>
    <property type="match status" value="1"/>
</dbReference>
<comment type="caution">
    <text evidence="10">The sequence shown here is derived from an EMBL/GenBank/DDBJ whole genome shotgun (WGS) entry which is preliminary data.</text>
</comment>
<evidence type="ECO:0000259" key="7">
    <source>
        <dbReference type="PROSITE" id="PS50109"/>
    </source>
</evidence>
<dbReference type="Pfam" id="PF00512">
    <property type="entry name" value="HisKA"/>
    <property type="match status" value="1"/>
</dbReference>
<dbReference type="PANTHER" id="PTHR43304">
    <property type="entry name" value="PHYTOCHROME-LIKE PROTEIN CPH1"/>
    <property type="match status" value="1"/>
</dbReference>
<dbReference type="Proteomes" id="UP000676565">
    <property type="component" value="Unassembled WGS sequence"/>
</dbReference>
<dbReference type="InterPro" id="IPR001610">
    <property type="entry name" value="PAC"/>
</dbReference>
<dbReference type="EMBL" id="JAGKQQ010000001">
    <property type="protein sequence ID" value="MBP3955599.1"/>
    <property type="molecule type" value="Genomic_DNA"/>
</dbReference>
<evidence type="ECO:0000259" key="9">
    <source>
        <dbReference type="PROSITE" id="PS50113"/>
    </source>
</evidence>
<evidence type="ECO:0000256" key="3">
    <source>
        <dbReference type="ARBA" id="ARBA00022553"/>
    </source>
</evidence>
<dbReference type="InterPro" id="IPR035965">
    <property type="entry name" value="PAS-like_dom_sf"/>
</dbReference>
<dbReference type="PROSITE" id="PS50112">
    <property type="entry name" value="PAS"/>
    <property type="match status" value="3"/>
</dbReference>
<evidence type="ECO:0000256" key="2">
    <source>
        <dbReference type="ARBA" id="ARBA00012438"/>
    </source>
</evidence>
<evidence type="ECO:0000313" key="11">
    <source>
        <dbReference type="Proteomes" id="UP000676565"/>
    </source>
</evidence>
<dbReference type="InterPro" id="IPR000014">
    <property type="entry name" value="PAS"/>
</dbReference>
<dbReference type="InterPro" id="IPR003661">
    <property type="entry name" value="HisK_dim/P_dom"/>
</dbReference>
<sequence length="898" mass="98036">MPHTRASAGPPGLRSTAEVVLDALSDGILTVGPGERVRFANRRAEEMFGYAPGELVGVHVDALVPESARNRHDEQRAEYAARPRIRPMCPCADIKGRRKDGVEFPVTVVLAPLADGTVLASVRDANLTHGPIVASGAVPEHGGIDALDVPIVLLDRNGIIAATNRAWEHTLRSLDPGAPGVGSNYLEACYAVTGPSSEESAVIERGICAVLNGTSERFAAVCPFRVGAEVRWYQLRGAPLADRDLGASVAHWDVTDQWRAERALRESEQRFRAVVEAQTEQVCRVQPDGTLTFVNGAYCRYFGRSADELIGRPFWGLVPETDQESVRSHLATIAPDHPVATIEHRVLASNGEVRWQQWTNRGLFDTGGRLIEFQSVGRDVTDRKRSEEQLRQSEERFRDLFHNAPLATACWRVDGSDFVLADCNEAAKRLTGGEITAALGRRLSEVHKNRPDHCANVARCYRDRVSFEAEFHWPGVTWTGPCVTGVDVLMTYSFVPPDLVMSSLQIVTERKQQERALRESEERHRLVLSALREGVVSLDPDGRVLTCNESAVRLFGERLGGLMGASLTDRIGLVLREDGRPLSPELFPWEVARTAHALSAGATLLAAPARGPFVRLMISAHALPAAPGGARPVVVSFTDITARWHAEEQLRQHKAELAHVTRCSIVGEMAAVLAHELNQPLTAVINYCRGSVLRLRDGGDTAGVVEALDLAVGQAERAAGIIHRMREFMRKREPHRSAAQINDVVHEALALVGPELRHHEIRVVPRLAPEVPPIQVDRIQIEQVLLNLIRNSAEALTTRPVIERRIVIETAATVAGVCVRVIDSGIGFDADGLRRVFEPFYTTKKEGMGLGLTISRSIIESHGGLLTIAPARPRGAESSFTLPINSDPPPSGGTEGTS</sequence>
<dbReference type="Pfam" id="PF02518">
    <property type="entry name" value="HATPase_c"/>
    <property type="match status" value="1"/>
</dbReference>
<dbReference type="PRINTS" id="PR00344">
    <property type="entry name" value="BCTRLSENSOR"/>
</dbReference>
<feature type="domain" description="PAS" evidence="8">
    <location>
        <begin position="267"/>
        <end position="337"/>
    </location>
</feature>
<dbReference type="PANTHER" id="PTHR43304:SF1">
    <property type="entry name" value="PAC DOMAIN-CONTAINING PROTEIN"/>
    <property type="match status" value="1"/>
</dbReference>
<dbReference type="SMART" id="SM00086">
    <property type="entry name" value="PAC"/>
    <property type="match status" value="1"/>
</dbReference>
<dbReference type="InterPro" id="IPR000700">
    <property type="entry name" value="PAS-assoc_C"/>
</dbReference>
<dbReference type="SUPFAM" id="SSF55785">
    <property type="entry name" value="PYP-like sensor domain (PAS domain)"/>
    <property type="match status" value="5"/>
</dbReference>
<dbReference type="CDD" id="cd00082">
    <property type="entry name" value="HisKA"/>
    <property type="match status" value="1"/>
</dbReference>
<dbReference type="SMART" id="SM00091">
    <property type="entry name" value="PAS"/>
    <property type="match status" value="4"/>
</dbReference>
<feature type="region of interest" description="Disordered" evidence="6">
    <location>
        <begin position="877"/>
        <end position="898"/>
    </location>
</feature>
<dbReference type="Pfam" id="PF08448">
    <property type="entry name" value="PAS_4"/>
    <property type="match status" value="3"/>
</dbReference>
<dbReference type="InterPro" id="IPR005467">
    <property type="entry name" value="His_kinase_dom"/>
</dbReference>
<dbReference type="RefSeq" id="WP_210653671.1">
    <property type="nucleotide sequence ID" value="NZ_JAGKQQ010000001.1"/>
</dbReference>
<keyword evidence="5" id="KW-0418">Kinase</keyword>
<dbReference type="PROSITE" id="PS50109">
    <property type="entry name" value="HIS_KIN"/>
    <property type="match status" value="1"/>
</dbReference>
<organism evidence="10 11">
    <name type="scientific">Gemmata palustris</name>
    <dbReference type="NCBI Taxonomy" id="2822762"/>
    <lineage>
        <taxon>Bacteria</taxon>
        <taxon>Pseudomonadati</taxon>
        <taxon>Planctomycetota</taxon>
        <taxon>Planctomycetia</taxon>
        <taxon>Gemmatales</taxon>
        <taxon>Gemmataceae</taxon>
        <taxon>Gemmata</taxon>
    </lineage>
</organism>
<dbReference type="InterPro" id="IPR003594">
    <property type="entry name" value="HATPase_dom"/>
</dbReference>
<dbReference type="PROSITE" id="PS50113">
    <property type="entry name" value="PAC"/>
    <property type="match status" value="1"/>
</dbReference>
<evidence type="ECO:0000256" key="5">
    <source>
        <dbReference type="ARBA" id="ARBA00022777"/>
    </source>
</evidence>
<dbReference type="InterPro" id="IPR004358">
    <property type="entry name" value="Sig_transdc_His_kin-like_C"/>
</dbReference>
<evidence type="ECO:0000256" key="1">
    <source>
        <dbReference type="ARBA" id="ARBA00000085"/>
    </source>
</evidence>
<dbReference type="SMART" id="SM00388">
    <property type="entry name" value="HisKA"/>
    <property type="match status" value="1"/>
</dbReference>
<name>A0ABS5BPE3_9BACT</name>
<dbReference type="InterPro" id="IPR013656">
    <property type="entry name" value="PAS_4"/>
</dbReference>
<feature type="domain" description="PAS" evidence="8">
    <location>
        <begin position="13"/>
        <end position="67"/>
    </location>
</feature>
<evidence type="ECO:0000256" key="6">
    <source>
        <dbReference type="SAM" id="MobiDB-lite"/>
    </source>
</evidence>
<proteinExistence type="predicted"/>
<dbReference type="InterPro" id="IPR052162">
    <property type="entry name" value="Sensor_kinase/Photoreceptor"/>
</dbReference>
<gene>
    <name evidence="10" type="ORF">J8F10_09925</name>
</gene>
<reference evidence="10 11" key="1">
    <citation type="submission" date="2021-04" db="EMBL/GenBank/DDBJ databases">
        <authorList>
            <person name="Ivanova A."/>
        </authorList>
    </citation>
    <scope>NUCLEOTIDE SEQUENCE [LARGE SCALE GENOMIC DNA]</scope>
    <source>
        <strain evidence="10 11">G18</strain>
    </source>
</reference>
<feature type="domain" description="PAS" evidence="8">
    <location>
        <begin position="520"/>
        <end position="567"/>
    </location>
</feature>
<dbReference type="NCBIfam" id="TIGR00229">
    <property type="entry name" value="sensory_box"/>
    <property type="match status" value="2"/>
</dbReference>
<feature type="domain" description="PAC" evidence="9">
    <location>
        <begin position="340"/>
        <end position="392"/>
    </location>
</feature>
<dbReference type="CDD" id="cd00130">
    <property type="entry name" value="PAS"/>
    <property type="match status" value="3"/>
</dbReference>
<dbReference type="EC" id="2.7.13.3" evidence="2"/>
<dbReference type="Gene3D" id="1.10.287.130">
    <property type="match status" value="1"/>
</dbReference>
<protein>
    <recommendedName>
        <fullName evidence="2">histidine kinase</fullName>
        <ecNumber evidence="2">2.7.13.3</ecNumber>
    </recommendedName>
</protein>
<keyword evidence="11" id="KW-1185">Reference proteome</keyword>
<feature type="domain" description="Histidine kinase" evidence="7">
    <location>
        <begin position="672"/>
        <end position="886"/>
    </location>
</feature>
<accession>A0ABS5BPE3</accession>
<dbReference type="Gene3D" id="3.30.565.10">
    <property type="entry name" value="Histidine kinase-like ATPase, C-terminal domain"/>
    <property type="match status" value="1"/>
</dbReference>
<dbReference type="SMART" id="SM00387">
    <property type="entry name" value="HATPase_c"/>
    <property type="match status" value="1"/>
</dbReference>
<dbReference type="SUPFAM" id="SSF47384">
    <property type="entry name" value="Homodimeric domain of signal transducing histidine kinase"/>
    <property type="match status" value="1"/>
</dbReference>
<comment type="catalytic activity">
    <reaction evidence="1">
        <text>ATP + protein L-histidine = ADP + protein N-phospho-L-histidine.</text>
        <dbReference type="EC" id="2.7.13.3"/>
    </reaction>
</comment>
<keyword evidence="4" id="KW-0808">Transferase</keyword>
<dbReference type="Pfam" id="PF13188">
    <property type="entry name" value="PAS_8"/>
    <property type="match status" value="1"/>
</dbReference>